<dbReference type="Pfam" id="PF09711">
    <property type="entry name" value="Cas_Csn2"/>
    <property type="match status" value="1"/>
</dbReference>
<protein>
    <submittedName>
        <fullName evidence="2">CRISPR-associated protein, Csn2-type</fullName>
    </submittedName>
</protein>
<dbReference type="InterPro" id="IPR038600">
    <property type="entry name" value="Csn2_sf"/>
</dbReference>
<evidence type="ECO:0000256" key="1">
    <source>
        <dbReference type="SAM" id="Coils"/>
    </source>
</evidence>
<keyword evidence="1" id="KW-0175">Coiled coil</keyword>
<dbReference type="OrthoDB" id="2365673at2"/>
<dbReference type="Proteomes" id="UP000051324">
    <property type="component" value="Unassembled WGS sequence"/>
</dbReference>
<comment type="caution">
    <text evidence="2">The sequence shown here is derived from an EMBL/GenBank/DDBJ whole genome shotgun (WGS) entry which is preliminary data.</text>
</comment>
<dbReference type="AlphaFoldDB" id="A0A0R1TRN2"/>
<dbReference type="InterPro" id="IPR010146">
    <property type="entry name" value="CRISPR-assoc_prot_Csn2-typ"/>
</dbReference>
<dbReference type="Gene3D" id="3.40.50.11940">
    <property type="match status" value="2"/>
</dbReference>
<feature type="coiled-coil region" evidence="1">
    <location>
        <begin position="76"/>
        <end position="103"/>
    </location>
</feature>
<dbReference type="PATRIC" id="fig|1423724.4.peg.1402"/>
<dbReference type="EMBL" id="AZFT01000053">
    <property type="protein sequence ID" value="KRL84065.1"/>
    <property type="molecule type" value="Genomic_DNA"/>
</dbReference>
<keyword evidence="3" id="KW-1185">Reference proteome</keyword>
<reference evidence="2 3" key="1">
    <citation type="journal article" date="2015" name="Genome Announc.">
        <title>Expanding the biotechnology potential of lactobacilli through comparative genomics of 213 strains and associated genera.</title>
        <authorList>
            <person name="Sun Z."/>
            <person name="Harris H.M."/>
            <person name="McCann A."/>
            <person name="Guo C."/>
            <person name="Argimon S."/>
            <person name="Zhang W."/>
            <person name="Yang X."/>
            <person name="Jeffery I.B."/>
            <person name="Cooney J.C."/>
            <person name="Kagawa T.F."/>
            <person name="Liu W."/>
            <person name="Song Y."/>
            <person name="Salvetti E."/>
            <person name="Wrobel A."/>
            <person name="Rasinkangas P."/>
            <person name="Parkhill J."/>
            <person name="Rea M.C."/>
            <person name="O'Sullivan O."/>
            <person name="Ritari J."/>
            <person name="Douillard F.P."/>
            <person name="Paul Ross R."/>
            <person name="Yang R."/>
            <person name="Briner A.E."/>
            <person name="Felis G.E."/>
            <person name="de Vos W.M."/>
            <person name="Barrangou R."/>
            <person name="Klaenhammer T.R."/>
            <person name="Caufield P.W."/>
            <person name="Cui Y."/>
            <person name="Zhang H."/>
            <person name="O'Toole P.W."/>
        </authorList>
    </citation>
    <scope>NUCLEOTIDE SEQUENCE [LARGE SCALE GENOMIC DNA]</scope>
    <source>
        <strain evidence="2 3">DSM 16634</strain>
    </source>
</reference>
<sequence length="223" mass="26031">MKLNFPLLDEPLEFDKTLILALEEPEVFSNIAKVLYNYNVEGNLKLVFDDFSPVKESQLMLIPDVLSYNINTPSNLKLIYSDLEKLFNEKQDLKAKLEVLASEIANIISGECLENELNLEYDEITLLELIKAMGVKVETSCASIYEKCYEIVRIFQYLSKKKLLVFINVGSYLTEIQFEKLLEYVELSSVTALFLEPRKLYNFPQYILDNDYYLNRWRISEES</sequence>
<accession>A0A0R1TRN2</accession>
<name>A0A0R1TRN2_9LACO</name>
<dbReference type="eggNOG" id="ENOG502ZVZK">
    <property type="taxonomic scope" value="Bacteria"/>
</dbReference>
<gene>
    <name evidence="2" type="ORF">FC32_GL001341</name>
</gene>
<organism evidence="2 3">
    <name type="scientific">Ligilactobacillus apodemi DSM 16634 = JCM 16172</name>
    <dbReference type="NCBI Taxonomy" id="1423724"/>
    <lineage>
        <taxon>Bacteria</taxon>
        <taxon>Bacillati</taxon>
        <taxon>Bacillota</taxon>
        <taxon>Bacilli</taxon>
        <taxon>Lactobacillales</taxon>
        <taxon>Lactobacillaceae</taxon>
        <taxon>Ligilactobacillus</taxon>
    </lineage>
</organism>
<evidence type="ECO:0000313" key="3">
    <source>
        <dbReference type="Proteomes" id="UP000051324"/>
    </source>
</evidence>
<evidence type="ECO:0000313" key="2">
    <source>
        <dbReference type="EMBL" id="KRL84065.1"/>
    </source>
</evidence>
<dbReference type="RefSeq" id="WP_025088079.1">
    <property type="nucleotide sequence ID" value="NZ_AZFT01000053.1"/>
</dbReference>
<proteinExistence type="predicted"/>
<dbReference type="STRING" id="1423724.FC32_GL001341"/>
<dbReference type="NCBIfam" id="TIGR01866">
    <property type="entry name" value="cas_Csn2"/>
    <property type="match status" value="1"/>
</dbReference>